<organism evidence="13 14">
    <name type="scientific">Mumia zhuanghuii</name>
    <dbReference type="NCBI Taxonomy" id="2585211"/>
    <lineage>
        <taxon>Bacteria</taxon>
        <taxon>Bacillati</taxon>
        <taxon>Actinomycetota</taxon>
        <taxon>Actinomycetes</taxon>
        <taxon>Propionibacteriales</taxon>
        <taxon>Nocardioidaceae</taxon>
        <taxon>Mumia</taxon>
    </lineage>
</organism>
<evidence type="ECO:0000313" key="13">
    <source>
        <dbReference type="EMBL" id="TNC46348.1"/>
    </source>
</evidence>
<evidence type="ECO:0000256" key="6">
    <source>
        <dbReference type="ARBA" id="ARBA00047473"/>
    </source>
</evidence>
<dbReference type="Pfam" id="PF03721">
    <property type="entry name" value="UDPG_MGDP_dh_N"/>
    <property type="match status" value="1"/>
</dbReference>
<feature type="binding site" evidence="9">
    <location>
        <position position="258"/>
    </location>
    <ligand>
        <name>substrate</name>
    </ligand>
</feature>
<dbReference type="Gene3D" id="3.40.50.720">
    <property type="entry name" value="NAD(P)-binding Rossmann-like Domain"/>
    <property type="match status" value="2"/>
</dbReference>
<feature type="binding site" evidence="9">
    <location>
        <begin position="150"/>
        <end position="153"/>
    </location>
    <ligand>
        <name>substrate</name>
    </ligand>
</feature>
<feature type="binding site" evidence="10">
    <location>
        <position position="121"/>
    </location>
    <ligand>
        <name>NAD(+)</name>
        <dbReference type="ChEBI" id="CHEBI:57540"/>
    </ligand>
</feature>
<dbReference type="InterPro" id="IPR017476">
    <property type="entry name" value="UDP-Glc/GDP-Man"/>
</dbReference>
<dbReference type="GO" id="GO:0051287">
    <property type="term" value="F:NAD binding"/>
    <property type="evidence" value="ECO:0007669"/>
    <property type="project" value="InterPro"/>
</dbReference>
<dbReference type="Pfam" id="PF00984">
    <property type="entry name" value="UDPG_MGDP_dh"/>
    <property type="match status" value="1"/>
</dbReference>
<dbReference type="InterPro" id="IPR008927">
    <property type="entry name" value="6-PGluconate_DH-like_C_sf"/>
</dbReference>
<evidence type="ECO:0000256" key="5">
    <source>
        <dbReference type="ARBA" id="ARBA00023027"/>
    </source>
</evidence>
<dbReference type="GO" id="GO:0000271">
    <property type="term" value="P:polysaccharide biosynthetic process"/>
    <property type="evidence" value="ECO:0007669"/>
    <property type="project" value="InterPro"/>
</dbReference>
<gene>
    <name evidence="13" type="ORF">FHE65_13035</name>
    <name evidence="12" type="ORF">FHE65_21510</name>
</gene>
<dbReference type="SUPFAM" id="SSF48179">
    <property type="entry name" value="6-phosphogluconate dehydrogenase C-terminal domain-like"/>
    <property type="match status" value="1"/>
</dbReference>
<evidence type="ECO:0000256" key="7">
    <source>
        <dbReference type="PIRNR" id="PIRNR000124"/>
    </source>
</evidence>
<keyword evidence="5 7" id="KW-0520">NAD</keyword>
<comment type="catalytic activity">
    <reaction evidence="6 7">
        <text>UDP-alpha-D-glucose + 2 NAD(+) + H2O = UDP-alpha-D-glucuronate + 2 NADH + 3 H(+)</text>
        <dbReference type="Rhea" id="RHEA:23596"/>
        <dbReference type="ChEBI" id="CHEBI:15377"/>
        <dbReference type="ChEBI" id="CHEBI:15378"/>
        <dbReference type="ChEBI" id="CHEBI:57540"/>
        <dbReference type="ChEBI" id="CHEBI:57945"/>
        <dbReference type="ChEBI" id="CHEBI:58052"/>
        <dbReference type="ChEBI" id="CHEBI:58885"/>
        <dbReference type="EC" id="1.1.1.22"/>
    </reaction>
</comment>
<dbReference type="EC" id="1.1.1.22" evidence="3 7"/>
<dbReference type="RefSeq" id="WP_139105986.1">
    <property type="nucleotide sequence ID" value="NZ_VDFR01000057.1"/>
</dbReference>
<comment type="caution">
    <text evidence="13">The sequence shown here is derived from an EMBL/GenBank/DDBJ whole genome shotgun (WGS) entry which is preliminary data.</text>
</comment>
<evidence type="ECO:0000256" key="3">
    <source>
        <dbReference type="ARBA" id="ARBA00012954"/>
    </source>
</evidence>
<evidence type="ECO:0000256" key="4">
    <source>
        <dbReference type="ARBA" id="ARBA00023002"/>
    </source>
</evidence>
<dbReference type="InterPro" id="IPR036291">
    <property type="entry name" value="NAD(P)-bd_dom_sf"/>
</dbReference>
<feature type="binding site" evidence="10">
    <location>
        <position position="264"/>
    </location>
    <ligand>
        <name>NAD(+)</name>
        <dbReference type="ChEBI" id="CHEBI:57540"/>
    </ligand>
</feature>
<dbReference type="PANTHER" id="PTHR43750">
    <property type="entry name" value="UDP-GLUCOSE 6-DEHYDROGENASE TUAD"/>
    <property type="match status" value="1"/>
</dbReference>
<evidence type="ECO:0000313" key="12">
    <source>
        <dbReference type="EMBL" id="TNC42278.1"/>
    </source>
</evidence>
<dbReference type="SMART" id="SM00984">
    <property type="entry name" value="UDPG_MGDP_dh_C"/>
    <property type="match status" value="1"/>
</dbReference>
<evidence type="ECO:0000256" key="10">
    <source>
        <dbReference type="PIRSR" id="PIRSR500134-3"/>
    </source>
</evidence>
<comment type="pathway">
    <text evidence="1">Nucleotide-sugar biosynthesis; UDP-alpha-D-glucuronate biosynthesis; UDP-alpha-D-glucuronate from UDP-alpha-D-glucose: step 1/1.</text>
</comment>
<dbReference type="InterPro" id="IPR028357">
    <property type="entry name" value="UDPglc_DH_bac"/>
</dbReference>
<feature type="binding site" evidence="10">
    <location>
        <position position="153"/>
    </location>
    <ligand>
        <name>NAD(+)</name>
        <dbReference type="ChEBI" id="CHEBI:57540"/>
    </ligand>
</feature>
<feature type="binding site" evidence="10">
    <location>
        <position position="30"/>
    </location>
    <ligand>
        <name>NAD(+)</name>
        <dbReference type="ChEBI" id="CHEBI:57540"/>
    </ligand>
</feature>
<sequence length="434" mass="45536">MKISVIGTGYLGATHAACLASYGHDVVALDVDESRVRTLAAGHVPFHEPGLDELVVDGLRTGRLRPTSDPAAIGDAEIHFLCVGTPQVPGGRGADLTALDGAAATVARAARQPCLVVGRSTVPVGTADALAARMETEAAVPVSLAWNPEFLREGRAVEDSLRPDRLVLGVADDAAYVTLSAVYAPVVAAGVQVIRTDRRTAELAKTSANVMLASRISVVNVLSEMCERAGADIGDLVRVLGSDPRIGPDVLQPGLGFGGSCLPKDTRAFVAQGRELGVESVALIHEVDMVNMRQRARAIDAVRRAWGSRRRVAVLGAAFKQGSDDVRDSPALDVARTLHHLGATVMVHDPLAAEAARRAAPELGYADDVESAVRDADVVAVLTPWEEYTGLDPVSLYDLAASPSVVDARGCLDADKWTAAGWRFHGLGRSSCAS</sequence>
<dbReference type="AlphaFoldDB" id="A0A5C4MQK2"/>
<keyword evidence="4 7" id="KW-0560">Oxidoreductase</keyword>
<evidence type="ECO:0000256" key="9">
    <source>
        <dbReference type="PIRSR" id="PIRSR500134-2"/>
    </source>
</evidence>
<evidence type="ECO:0000256" key="8">
    <source>
        <dbReference type="PIRSR" id="PIRSR500134-1"/>
    </source>
</evidence>
<comment type="similarity">
    <text evidence="2 7">Belongs to the UDP-glucose/GDP-mannose dehydrogenase family.</text>
</comment>
<feature type="binding site" evidence="10">
    <location>
        <position position="35"/>
    </location>
    <ligand>
        <name>NAD(+)</name>
        <dbReference type="ChEBI" id="CHEBI:57540"/>
    </ligand>
</feature>
<feature type="active site" description="Nucleophile" evidence="8">
    <location>
        <position position="261"/>
    </location>
</feature>
<dbReference type="InterPro" id="IPR001732">
    <property type="entry name" value="UDP-Glc/GDP-Man_DH_N"/>
</dbReference>
<feature type="binding site" evidence="10">
    <location>
        <position position="327"/>
    </location>
    <ligand>
        <name>NAD(+)</name>
        <dbReference type="ChEBI" id="CHEBI:57540"/>
    </ligand>
</feature>
<protein>
    <recommendedName>
        <fullName evidence="3 7">UDP-glucose 6-dehydrogenase</fullName>
        <ecNumber evidence="3 7">1.1.1.22</ecNumber>
    </recommendedName>
</protein>
<feature type="binding site" evidence="9">
    <location>
        <position position="205"/>
    </location>
    <ligand>
        <name>substrate</name>
    </ligand>
</feature>
<dbReference type="Pfam" id="PF03720">
    <property type="entry name" value="UDPG_MGDP_dh_C"/>
    <property type="match status" value="1"/>
</dbReference>
<dbReference type="UniPathway" id="UPA00038">
    <property type="reaction ID" value="UER00491"/>
</dbReference>
<dbReference type="SUPFAM" id="SSF52413">
    <property type="entry name" value="UDP-glucose/GDP-mannose dehydrogenase C-terminal domain"/>
    <property type="match status" value="1"/>
</dbReference>
<dbReference type="GO" id="GO:0006065">
    <property type="term" value="P:UDP-glucuronate biosynthetic process"/>
    <property type="evidence" value="ECO:0007669"/>
    <property type="project" value="UniProtKB-UniPathway"/>
</dbReference>
<dbReference type="PIRSF" id="PIRSF500134">
    <property type="entry name" value="UDPglc_DH_bac"/>
    <property type="match status" value="1"/>
</dbReference>
<dbReference type="PIRSF" id="PIRSF000124">
    <property type="entry name" value="UDPglc_GDPman_dh"/>
    <property type="match status" value="1"/>
</dbReference>
<evidence type="ECO:0000259" key="11">
    <source>
        <dbReference type="SMART" id="SM00984"/>
    </source>
</evidence>
<dbReference type="SUPFAM" id="SSF51735">
    <property type="entry name" value="NAD(P)-binding Rossmann-fold domains"/>
    <property type="match status" value="1"/>
</dbReference>
<dbReference type="GO" id="GO:0003979">
    <property type="term" value="F:UDP-glucose 6-dehydrogenase activity"/>
    <property type="evidence" value="ECO:0007669"/>
    <property type="project" value="UniProtKB-EC"/>
</dbReference>
<feature type="binding site" evidence="10">
    <location>
        <position position="85"/>
    </location>
    <ligand>
        <name>NAD(+)</name>
        <dbReference type="ChEBI" id="CHEBI:57540"/>
    </ligand>
</feature>
<feature type="binding site" evidence="9">
    <location>
        <position position="320"/>
    </location>
    <ligand>
        <name>substrate</name>
    </ligand>
</feature>
<dbReference type="NCBIfam" id="TIGR03026">
    <property type="entry name" value="NDP-sugDHase"/>
    <property type="match status" value="1"/>
</dbReference>
<dbReference type="PANTHER" id="PTHR43750:SF3">
    <property type="entry name" value="UDP-GLUCOSE 6-DEHYDROGENASE TUAD"/>
    <property type="match status" value="1"/>
</dbReference>
<dbReference type="Gene3D" id="1.20.5.100">
    <property type="entry name" value="Cytochrome c1, transmembrane anchor, C-terminal"/>
    <property type="match status" value="1"/>
</dbReference>
<evidence type="ECO:0000256" key="2">
    <source>
        <dbReference type="ARBA" id="ARBA00006601"/>
    </source>
</evidence>
<dbReference type="InterPro" id="IPR014027">
    <property type="entry name" value="UDP-Glc/GDP-Man_DH_C"/>
</dbReference>
<evidence type="ECO:0000313" key="14">
    <source>
        <dbReference type="Proteomes" id="UP000306740"/>
    </source>
</evidence>
<accession>A0A5C4MQK2</accession>
<dbReference type="Proteomes" id="UP000306740">
    <property type="component" value="Unassembled WGS sequence"/>
</dbReference>
<dbReference type="OrthoDB" id="5193947at2"/>
<proteinExistence type="inferred from homology"/>
<dbReference type="EMBL" id="VDFR01000098">
    <property type="protein sequence ID" value="TNC42278.1"/>
    <property type="molecule type" value="Genomic_DNA"/>
</dbReference>
<dbReference type="EMBL" id="VDFR01000057">
    <property type="protein sequence ID" value="TNC46348.1"/>
    <property type="molecule type" value="Genomic_DNA"/>
</dbReference>
<name>A0A5C4MQK2_9ACTN</name>
<feature type="domain" description="UDP-glucose/GDP-mannose dehydrogenase C-terminal" evidence="11">
    <location>
        <begin position="313"/>
        <end position="414"/>
    </location>
</feature>
<dbReference type="InterPro" id="IPR014026">
    <property type="entry name" value="UDP-Glc/GDP-Man_DH_dimer"/>
</dbReference>
<dbReference type="InterPro" id="IPR036220">
    <property type="entry name" value="UDP-Glc/GDP-Man_DH_C_sf"/>
</dbReference>
<reference evidence="13 14" key="1">
    <citation type="submission" date="2019-05" db="EMBL/GenBank/DDBJ databases">
        <title>Mumia sp. nov., isolated from the intestinal contents of plateau pika (Ochotona curzoniae) in the Qinghai-Tibet plateau of China.</title>
        <authorList>
            <person name="Tian Z."/>
        </authorList>
    </citation>
    <scope>NUCLEOTIDE SEQUENCE [LARGE SCALE GENOMIC DNA]</scope>
    <source>
        <strain evidence="14">527</strain>
        <strain evidence="13">Z527</strain>
    </source>
</reference>
<evidence type="ECO:0000256" key="1">
    <source>
        <dbReference type="ARBA" id="ARBA00004701"/>
    </source>
</evidence>